<sequence length="143" mass="15967">MVYFGFGFDPIDNDYKVVVLLTCFGKPWTAEVYSANTNVWSRVEPNPKDLPSYDDFDVCVNGFLCCVGTYGDRKRNEAEEKSKRPGKRCDQLATAKEIVRRLGMGTNTYTSAALLGQKKGGQFSKFCKSFSIAACILGNSRKF</sequence>
<dbReference type="AlphaFoldDB" id="A0AAD8J7C4"/>
<evidence type="ECO:0000313" key="2">
    <source>
        <dbReference type="Proteomes" id="UP001237642"/>
    </source>
</evidence>
<reference evidence="1" key="1">
    <citation type="submission" date="2023-02" db="EMBL/GenBank/DDBJ databases">
        <title>Genome of toxic invasive species Heracleum sosnowskyi carries increased number of genes despite the absence of recent whole-genome duplications.</title>
        <authorList>
            <person name="Schelkunov M."/>
            <person name="Shtratnikova V."/>
            <person name="Makarenko M."/>
            <person name="Klepikova A."/>
            <person name="Omelchenko D."/>
            <person name="Novikova G."/>
            <person name="Obukhova E."/>
            <person name="Bogdanov V."/>
            <person name="Penin A."/>
            <person name="Logacheva M."/>
        </authorList>
    </citation>
    <scope>NUCLEOTIDE SEQUENCE</scope>
    <source>
        <strain evidence="1">Hsosn_3</strain>
        <tissue evidence="1">Leaf</tissue>
    </source>
</reference>
<accession>A0AAD8J7C4</accession>
<evidence type="ECO:0000313" key="1">
    <source>
        <dbReference type="EMBL" id="KAK1399052.1"/>
    </source>
</evidence>
<reference evidence="1" key="2">
    <citation type="submission" date="2023-05" db="EMBL/GenBank/DDBJ databases">
        <authorList>
            <person name="Schelkunov M.I."/>
        </authorList>
    </citation>
    <scope>NUCLEOTIDE SEQUENCE</scope>
    <source>
        <strain evidence="1">Hsosn_3</strain>
        <tissue evidence="1">Leaf</tissue>
    </source>
</reference>
<dbReference type="Proteomes" id="UP001237642">
    <property type="component" value="Unassembled WGS sequence"/>
</dbReference>
<dbReference type="EMBL" id="JAUIZM010000002">
    <property type="protein sequence ID" value="KAK1399052.1"/>
    <property type="molecule type" value="Genomic_DNA"/>
</dbReference>
<organism evidence="1 2">
    <name type="scientific">Heracleum sosnowskyi</name>
    <dbReference type="NCBI Taxonomy" id="360622"/>
    <lineage>
        <taxon>Eukaryota</taxon>
        <taxon>Viridiplantae</taxon>
        <taxon>Streptophyta</taxon>
        <taxon>Embryophyta</taxon>
        <taxon>Tracheophyta</taxon>
        <taxon>Spermatophyta</taxon>
        <taxon>Magnoliopsida</taxon>
        <taxon>eudicotyledons</taxon>
        <taxon>Gunneridae</taxon>
        <taxon>Pentapetalae</taxon>
        <taxon>asterids</taxon>
        <taxon>campanulids</taxon>
        <taxon>Apiales</taxon>
        <taxon>Apiaceae</taxon>
        <taxon>Apioideae</taxon>
        <taxon>apioid superclade</taxon>
        <taxon>Tordylieae</taxon>
        <taxon>Tordyliinae</taxon>
        <taxon>Heracleum</taxon>
    </lineage>
</organism>
<proteinExistence type="predicted"/>
<comment type="caution">
    <text evidence="1">The sequence shown here is derived from an EMBL/GenBank/DDBJ whole genome shotgun (WGS) entry which is preliminary data.</text>
</comment>
<name>A0AAD8J7C4_9APIA</name>
<gene>
    <name evidence="1" type="ORF">POM88_008915</name>
</gene>
<keyword evidence="2" id="KW-1185">Reference proteome</keyword>
<protein>
    <submittedName>
        <fullName evidence="1">Uncharacterized protein</fullName>
    </submittedName>
</protein>